<feature type="compositionally biased region" description="Basic residues" evidence="1">
    <location>
        <begin position="70"/>
        <end position="82"/>
    </location>
</feature>
<dbReference type="AlphaFoldDB" id="A0A9Q1F7H1"/>
<name>A0A9Q1F7H1_SYNKA</name>
<dbReference type="Proteomes" id="UP001152622">
    <property type="component" value="Chromosome 8"/>
</dbReference>
<evidence type="ECO:0000313" key="3">
    <source>
        <dbReference type="Proteomes" id="UP001152622"/>
    </source>
</evidence>
<feature type="region of interest" description="Disordered" evidence="1">
    <location>
        <begin position="52"/>
        <end position="92"/>
    </location>
</feature>
<keyword evidence="3" id="KW-1185">Reference proteome</keyword>
<reference evidence="2" key="1">
    <citation type="journal article" date="2023" name="Science">
        <title>Genome structures resolve the early diversification of teleost fishes.</title>
        <authorList>
            <person name="Parey E."/>
            <person name="Louis A."/>
            <person name="Montfort J."/>
            <person name="Bouchez O."/>
            <person name="Roques C."/>
            <person name="Iampietro C."/>
            <person name="Lluch J."/>
            <person name="Castinel A."/>
            <person name="Donnadieu C."/>
            <person name="Desvignes T."/>
            <person name="Floi Bucao C."/>
            <person name="Jouanno E."/>
            <person name="Wen M."/>
            <person name="Mejri S."/>
            <person name="Dirks R."/>
            <person name="Jansen H."/>
            <person name="Henkel C."/>
            <person name="Chen W.J."/>
            <person name="Zahm M."/>
            <person name="Cabau C."/>
            <person name="Klopp C."/>
            <person name="Thompson A.W."/>
            <person name="Robinson-Rechavi M."/>
            <person name="Braasch I."/>
            <person name="Lecointre G."/>
            <person name="Bobe J."/>
            <person name="Postlethwait J.H."/>
            <person name="Berthelot C."/>
            <person name="Roest Crollius H."/>
            <person name="Guiguen Y."/>
        </authorList>
    </citation>
    <scope>NUCLEOTIDE SEQUENCE</scope>
    <source>
        <strain evidence="2">WJC10195</strain>
    </source>
</reference>
<proteinExistence type="predicted"/>
<comment type="caution">
    <text evidence="2">The sequence shown here is derived from an EMBL/GenBank/DDBJ whole genome shotgun (WGS) entry which is preliminary data.</text>
</comment>
<gene>
    <name evidence="2" type="ORF">SKAU_G00241130</name>
</gene>
<accession>A0A9Q1F7H1</accession>
<sequence length="92" mass="10236">MQLGNEPVVNVDYHRRWLNPCEPRGSARHIRLCPGGTAAHLSCRVTEPAARRAQARRLPLRLGPVSRATPKTHPRPTAKKPSTKCAFHLEKG</sequence>
<evidence type="ECO:0000313" key="2">
    <source>
        <dbReference type="EMBL" id="KAJ8352637.1"/>
    </source>
</evidence>
<organism evidence="2 3">
    <name type="scientific">Synaphobranchus kaupii</name>
    <name type="common">Kaup's arrowtooth eel</name>
    <dbReference type="NCBI Taxonomy" id="118154"/>
    <lineage>
        <taxon>Eukaryota</taxon>
        <taxon>Metazoa</taxon>
        <taxon>Chordata</taxon>
        <taxon>Craniata</taxon>
        <taxon>Vertebrata</taxon>
        <taxon>Euteleostomi</taxon>
        <taxon>Actinopterygii</taxon>
        <taxon>Neopterygii</taxon>
        <taxon>Teleostei</taxon>
        <taxon>Anguilliformes</taxon>
        <taxon>Synaphobranchidae</taxon>
        <taxon>Synaphobranchus</taxon>
    </lineage>
</organism>
<evidence type="ECO:0000256" key="1">
    <source>
        <dbReference type="SAM" id="MobiDB-lite"/>
    </source>
</evidence>
<dbReference type="EMBL" id="JAINUF010000008">
    <property type="protein sequence ID" value="KAJ8352637.1"/>
    <property type="molecule type" value="Genomic_DNA"/>
</dbReference>
<protein>
    <submittedName>
        <fullName evidence="2">Uncharacterized protein</fullName>
    </submittedName>
</protein>